<dbReference type="InterPro" id="IPR036312">
    <property type="entry name" value="Bifun_inhib/LTP/seed_sf"/>
</dbReference>
<proteinExistence type="inferred from homology"/>
<sequence length="152" mass="17219">MKMGMVFVFVLLTVFMAVMSSTRVSAQSNCKNELKKSLKPCFSYLTSSYPSLPDDSDCCPSLLDISKTSVDCFCQYLNSGGSILDINANFIQARRLPEICGVDPYLASVCNEVNLCYRRWIEKYNSRVMELHEMENWLGGHQTKRVSQTESI</sequence>
<dbReference type="Pfam" id="PF14368">
    <property type="entry name" value="LTP_2"/>
    <property type="match status" value="1"/>
</dbReference>
<dbReference type="InterPro" id="IPR043325">
    <property type="entry name" value="LTSS"/>
</dbReference>
<evidence type="ECO:0000313" key="13">
    <source>
        <dbReference type="Proteomes" id="UP000434276"/>
    </source>
</evidence>
<evidence type="ECO:0000256" key="6">
    <source>
        <dbReference type="ARBA" id="ARBA00023136"/>
    </source>
</evidence>
<dbReference type="SUPFAM" id="SSF47699">
    <property type="entry name" value="Bifunctional inhibitor/lipid-transfer protein/seed storage 2S albumin"/>
    <property type="match status" value="1"/>
</dbReference>
<evidence type="ECO:0000256" key="5">
    <source>
        <dbReference type="ARBA" id="ARBA00022729"/>
    </source>
</evidence>
<keyword evidence="9" id="KW-0449">Lipoprotein</keyword>
<evidence type="ECO:0000256" key="1">
    <source>
        <dbReference type="ARBA" id="ARBA00004609"/>
    </source>
</evidence>
<dbReference type="InterPro" id="IPR016140">
    <property type="entry name" value="Bifunc_inhib/LTP/seed_store"/>
</dbReference>
<dbReference type="ExpressionAtlas" id="A0A5S9XEM0">
    <property type="expression patterns" value="baseline"/>
</dbReference>
<dbReference type="Gene3D" id="1.10.110.10">
    <property type="entry name" value="Plant lipid-transfer and hydrophobic proteins"/>
    <property type="match status" value="1"/>
</dbReference>
<dbReference type="SMART" id="SM00499">
    <property type="entry name" value="AAI"/>
    <property type="match status" value="1"/>
</dbReference>
<feature type="chain" id="PRO_5025004552" description="Bifunctional inhibitor/plant lipid transfer protein/seed storage helical domain-containing protein" evidence="10">
    <location>
        <begin position="27"/>
        <end position="152"/>
    </location>
</feature>
<evidence type="ECO:0000256" key="10">
    <source>
        <dbReference type="SAM" id="SignalP"/>
    </source>
</evidence>
<evidence type="ECO:0000313" key="12">
    <source>
        <dbReference type="EMBL" id="CAA0383339.1"/>
    </source>
</evidence>
<dbReference type="CDD" id="cd00010">
    <property type="entry name" value="AAI_LTSS"/>
    <property type="match status" value="1"/>
</dbReference>
<evidence type="ECO:0000256" key="7">
    <source>
        <dbReference type="ARBA" id="ARBA00023157"/>
    </source>
</evidence>
<evidence type="ECO:0000256" key="8">
    <source>
        <dbReference type="ARBA" id="ARBA00023180"/>
    </source>
</evidence>
<comment type="subcellular location">
    <subcellularLocation>
        <location evidence="1">Cell membrane</location>
        <topology evidence="1">Lipid-anchor</topology>
        <topology evidence="1">GPI-anchor</topology>
    </subcellularLocation>
</comment>
<dbReference type="PANTHER" id="PTHR33044">
    <property type="entry name" value="BIFUNCTIONAL INHIBITOR/LIPID-TRANSFER PROTEIN/SEED STORAGE 2S ALBUMIN SUPERFAMILY PROTEIN-RELATED"/>
    <property type="match status" value="1"/>
</dbReference>
<keyword evidence="6" id="KW-0472">Membrane</keyword>
<keyword evidence="8" id="KW-0325">Glycoprotein</keyword>
<feature type="domain" description="Bifunctional inhibitor/plant lipid transfer protein/seed storage helical" evidence="11">
    <location>
        <begin position="30"/>
        <end position="110"/>
    </location>
</feature>
<dbReference type="EMBL" id="CACSHJ010000089">
    <property type="protein sequence ID" value="CAA0383339.1"/>
    <property type="molecule type" value="Genomic_DNA"/>
</dbReference>
<evidence type="ECO:0000256" key="3">
    <source>
        <dbReference type="ARBA" id="ARBA00022475"/>
    </source>
</evidence>
<evidence type="ECO:0000259" key="11">
    <source>
        <dbReference type="SMART" id="SM00499"/>
    </source>
</evidence>
<name>A0A5S9XEM0_ARATH</name>
<keyword evidence="3" id="KW-1003">Cell membrane</keyword>
<protein>
    <recommendedName>
        <fullName evidence="11">Bifunctional inhibitor/plant lipid transfer protein/seed storage helical domain-containing protein</fullName>
    </recommendedName>
</protein>
<keyword evidence="4" id="KW-0336">GPI-anchor</keyword>
<evidence type="ECO:0000256" key="9">
    <source>
        <dbReference type="ARBA" id="ARBA00023288"/>
    </source>
</evidence>
<comment type="similarity">
    <text evidence="2">Belongs to the plant LTP family.</text>
</comment>
<reference evidence="12 13" key="1">
    <citation type="submission" date="2019-12" db="EMBL/GenBank/DDBJ databases">
        <authorList>
            <person name="Jiao W.-B."/>
            <person name="Schneeberger K."/>
        </authorList>
    </citation>
    <scope>NUCLEOTIDE SEQUENCE [LARGE SCALE GENOMIC DNA]</scope>
    <source>
        <strain evidence="13">cv. C24</strain>
    </source>
</reference>
<dbReference type="GO" id="GO:0098552">
    <property type="term" value="C:side of membrane"/>
    <property type="evidence" value="ECO:0007669"/>
    <property type="project" value="UniProtKB-KW"/>
</dbReference>
<accession>A0A5S9XEM0</accession>
<dbReference type="AlphaFoldDB" id="A0A5S9XEM0"/>
<evidence type="ECO:0000256" key="2">
    <source>
        <dbReference type="ARBA" id="ARBA00009748"/>
    </source>
</evidence>
<feature type="signal peptide" evidence="10">
    <location>
        <begin position="1"/>
        <end position="26"/>
    </location>
</feature>
<gene>
    <name evidence="12" type="ORF">C24_LOCUS13551</name>
</gene>
<keyword evidence="5 10" id="KW-0732">Signal</keyword>
<dbReference type="OrthoDB" id="10334276at2759"/>
<evidence type="ECO:0000256" key="4">
    <source>
        <dbReference type="ARBA" id="ARBA00022622"/>
    </source>
</evidence>
<keyword evidence="7" id="KW-1015">Disulfide bond</keyword>
<dbReference type="GO" id="GO:0005886">
    <property type="term" value="C:plasma membrane"/>
    <property type="evidence" value="ECO:0007669"/>
    <property type="project" value="UniProtKB-SubCell"/>
</dbReference>
<organism evidence="12 13">
    <name type="scientific">Arabidopsis thaliana</name>
    <name type="common">Mouse-ear cress</name>
    <dbReference type="NCBI Taxonomy" id="3702"/>
    <lineage>
        <taxon>Eukaryota</taxon>
        <taxon>Viridiplantae</taxon>
        <taxon>Streptophyta</taxon>
        <taxon>Embryophyta</taxon>
        <taxon>Tracheophyta</taxon>
        <taxon>Spermatophyta</taxon>
        <taxon>Magnoliopsida</taxon>
        <taxon>eudicotyledons</taxon>
        <taxon>Gunneridae</taxon>
        <taxon>Pentapetalae</taxon>
        <taxon>rosids</taxon>
        <taxon>malvids</taxon>
        <taxon>Brassicales</taxon>
        <taxon>Brassicaceae</taxon>
        <taxon>Camelineae</taxon>
        <taxon>Arabidopsis</taxon>
    </lineage>
</organism>
<dbReference type="Proteomes" id="UP000434276">
    <property type="component" value="Unassembled WGS sequence"/>
</dbReference>